<evidence type="ECO:0000313" key="4">
    <source>
        <dbReference type="Proteomes" id="UP000253910"/>
    </source>
</evidence>
<evidence type="ECO:0000313" key="3">
    <source>
        <dbReference type="EMBL" id="RDE89498.1"/>
    </source>
</evidence>
<protein>
    <submittedName>
        <fullName evidence="3">Uncharacterized protein</fullName>
    </submittedName>
</protein>
<keyword evidence="2" id="KW-0732">Signal</keyword>
<dbReference type="InterPro" id="IPR016087">
    <property type="entry name" value="Chalcone_isomerase"/>
</dbReference>
<name>A0A369Z398_HAEPA</name>
<reference evidence="3 4" key="1">
    <citation type="submission" date="2018-05" db="EMBL/GenBank/DDBJ databases">
        <title>Draft Genome Sequences for a Diverse set of 7 Haemophilus Species.</title>
        <authorList>
            <person name="Nichols M."/>
            <person name="Topaz N."/>
            <person name="Wang X."/>
            <person name="Wang X."/>
            <person name="Boxrud D."/>
        </authorList>
    </citation>
    <scope>NUCLEOTIDE SEQUENCE [LARGE SCALE GENOMIC DNA]</scope>
    <source>
        <strain evidence="3 4">C2008001710</strain>
    </source>
</reference>
<feature type="signal peptide" evidence="2">
    <location>
        <begin position="1"/>
        <end position="24"/>
    </location>
</feature>
<feature type="chain" id="PRO_5043400025" evidence="2">
    <location>
        <begin position="25"/>
        <end position="204"/>
    </location>
</feature>
<gene>
    <name evidence="3" type="ORF">DPV87_09000</name>
</gene>
<evidence type="ECO:0000256" key="2">
    <source>
        <dbReference type="SAM" id="SignalP"/>
    </source>
</evidence>
<evidence type="ECO:0000256" key="1">
    <source>
        <dbReference type="SAM" id="MobiDB-lite"/>
    </source>
</evidence>
<organism evidence="3 4">
    <name type="scientific">Haemophilus parainfluenzae</name>
    <dbReference type="NCBI Taxonomy" id="729"/>
    <lineage>
        <taxon>Bacteria</taxon>
        <taxon>Pseudomonadati</taxon>
        <taxon>Pseudomonadota</taxon>
        <taxon>Gammaproteobacteria</taxon>
        <taxon>Pasteurellales</taxon>
        <taxon>Pasteurellaceae</taxon>
        <taxon>Haemophilus</taxon>
    </lineage>
</organism>
<comment type="caution">
    <text evidence="3">The sequence shown here is derived from an EMBL/GenBank/DDBJ whole genome shotgun (WGS) entry which is preliminary data.</text>
</comment>
<feature type="region of interest" description="Disordered" evidence="1">
    <location>
        <begin position="164"/>
        <end position="204"/>
    </location>
</feature>
<dbReference type="AlphaFoldDB" id="A0A369Z398"/>
<proteinExistence type="predicted"/>
<feature type="compositionally biased region" description="Basic and acidic residues" evidence="1">
    <location>
        <begin position="164"/>
        <end position="175"/>
    </location>
</feature>
<accession>A0A369Z398</accession>
<dbReference type="Proteomes" id="UP000253910">
    <property type="component" value="Unassembled WGS sequence"/>
</dbReference>
<dbReference type="Pfam" id="PF16036">
    <property type="entry name" value="Chalcone_3"/>
    <property type="match status" value="1"/>
</dbReference>
<dbReference type="EMBL" id="QEPW01000018">
    <property type="protein sequence ID" value="RDE89498.1"/>
    <property type="molecule type" value="Genomic_DNA"/>
</dbReference>
<sequence length="204" mass="23485">MKKTMKLKFIIAAISALFSTALFAQWQPVGNAEYTWGPFHVYTVGLYSETGSYEKNERPLMFSIKYEKPVEGKNFAIALTKEMESQNLSKDDTTAWLKKMQEIFPDFSPNDILNFVALSDKGYFVLNDTVLDHEFDQKFTQAFIDVWLSDKSSFIKLQPQLLGKEKPAHDSKEFQHQPASEPFDEENTMPELPPNYDFKQDAKG</sequence>